<evidence type="ECO:0000256" key="3">
    <source>
        <dbReference type="ARBA" id="ARBA00022741"/>
    </source>
</evidence>
<dbReference type="HAMAP" id="MF_00235">
    <property type="entry name" value="Adenylate_kinase_Adk"/>
    <property type="match status" value="1"/>
</dbReference>
<dbReference type="Proteomes" id="UP001372834">
    <property type="component" value="Unassembled WGS sequence"/>
</dbReference>
<evidence type="ECO:0000256" key="1">
    <source>
        <dbReference type="ARBA" id="ARBA00007220"/>
    </source>
</evidence>
<dbReference type="SUPFAM" id="SSF57774">
    <property type="entry name" value="Microbial and mitochondrial ADK, insert 'zinc finger' domain"/>
    <property type="match status" value="1"/>
</dbReference>
<feature type="region of interest" description="Disordered" evidence="6">
    <location>
        <begin position="142"/>
        <end position="162"/>
    </location>
</feature>
<proteinExistence type="inferred from homology"/>
<dbReference type="PRINTS" id="PR00094">
    <property type="entry name" value="ADENYLTKNASE"/>
</dbReference>
<dbReference type="PROSITE" id="PS00113">
    <property type="entry name" value="ADENYLATE_KINASE"/>
    <property type="match status" value="1"/>
</dbReference>
<protein>
    <recommendedName>
        <fullName evidence="7">Adenylate kinase active site lid domain-containing protein</fullName>
    </recommendedName>
</protein>
<evidence type="ECO:0000256" key="2">
    <source>
        <dbReference type="ARBA" id="ARBA00022679"/>
    </source>
</evidence>
<dbReference type="CDD" id="cd01428">
    <property type="entry name" value="ADK"/>
    <property type="match status" value="1"/>
</dbReference>
<accession>A0AAN8S776</accession>
<dbReference type="GO" id="GO:0004017">
    <property type="term" value="F:AMP kinase activity"/>
    <property type="evidence" value="ECO:0007669"/>
    <property type="project" value="InterPro"/>
</dbReference>
<keyword evidence="2 5" id="KW-0808">Transferase</keyword>
<evidence type="ECO:0000313" key="9">
    <source>
        <dbReference type="Proteomes" id="UP001372834"/>
    </source>
</evidence>
<dbReference type="Gene3D" id="3.40.50.300">
    <property type="entry name" value="P-loop containing nucleotide triphosphate hydrolases"/>
    <property type="match status" value="1"/>
</dbReference>
<dbReference type="PANTHER" id="PTHR23359">
    <property type="entry name" value="NUCLEOTIDE KINASE"/>
    <property type="match status" value="1"/>
</dbReference>
<evidence type="ECO:0000256" key="4">
    <source>
        <dbReference type="ARBA" id="ARBA00022777"/>
    </source>
</evidence>
<dbReference type="InterPro" id="IPR000850">
    <property type="entry name" value="Adenylat/UMP-CMP_kin"/>
</dbReference>
<dbReference type="SUPFAM" id="SSF52540">
    <property type="entry name" value="P-loop containing nucleoside triphosphate hydrolases"/>
    <property type="match status" value="1"/>
</dbReference>
<dbReference type="Pfam" id="PF05191">
    <property type="entry name" value="ADK_lid"/>
    <property type="match status" value="1"/>
</dbReference>
<dbReference type="GO" id="GO:0005524">
    <property type="term" value="F:ATP binding"/>
    <property type="evidence" value="ECO:0007669"/>
    <property type="project" value="InterPro"/>
</dbReference>
<reference evidence="8 9" key="1">
    <citation type="submission" date="2023-10" db="EMBL/GenBank/DDBJ databases">
        <title>Genomes of two closely related lineages of the louse Polyplax serrata with different host specificities.</title>
        <authorList>
            <person name="Martinu J."/>
            <person name="Tarabai H."/>
            <person name="Stefka J."/>
            <person name="Hypsa V."/>
        </authorList>
    </citation>
    <scope>NUCLEOTIDE SEQUENCE [LARGE SCALE GENOMIC DNA]</scope>
    <source>
        <strain evidence="8">HR10_N</strain>
    </source>
</reference>
<evidence type="ECO:0000256" key="6">
    <source>
        <dbReference type="SAM" id="MobiDB-lite"/>
    </source>
</evidence>
<comment type="caution">
    <text evidence="8">The sequence shown here is derived from an EMBL/GenBank/DDBJ whole genome shotgun (WGS) entry which is preliminary data.</text>
</comment>
<organism evidence="8 9">
    <name type="scientific">Polyplax serrata</name>
    <name type="common">Common mouse louse</name>
    <dbReference type="NCBI Taxonomy" id="468196"/>
    <lineage>
        <taxon>Eukaryota</taxon>
        <taxon>Metazoa</taxon>
        <taxon>Ecdysozoa</taxon>
        <taxon>Arthropoda</taxon>
        <taxon>Hexapoda</taxon>
        <taxon>Insecta</taxon>
        <taxon>Pterygota</taxon>
        <taxon>Neoptera</taxon>
        <taxon>Paraneoptera</taxon>
        <taxon>Psocodea</taxon>
        <taxon>Troctomorpha</taxon>
        <taxon>Phthiraptera</taxon>
        <taxon>Anoplura</taxon>
        <taxon>Polyplacidae</taxon>
        <taxon>Polyplax</taxon>
    </lineage>
</organism>
<dbReference type="InterPro" id="IPR036193">
    <property type="entry name" value="ADK_active_lid_dom_sf"/>
</dbReference>
<sequence>MKLLKKFFRGAIMGAPGSGKGTISKKIDERFDLVHVSTGDLFRQIMHTGLDKSIKEQISQGHLVPDDIVIKVVLEKLDHIKHKHWILDGFPRTLKQAHMLEEDYPLHLVINLKVPFEQIIERVKDRVVHVPSGRTYNLKYKPPKVDGKDDVTGEPLTQRPDDKPDAVLQRLKLYASTTDSIVDFYRRKGVLVEYSGTSSDELWKPIEAELRKHMKPRS</sequence>
<dbReference type="Pfam" id="PF00406">
    <property type="entry name" value="ADK"/>
    <property type="match status" value="1"/>
</dbReference>
<name>A0AAN8S776_POLSC</name>
<dbReference type="InterPro" id="IPR027417">
    <property type="entry name" value="P-loop_NTPase"/>
</dbReference>
<dbReference type="InterPro" id="IPR007862">
    <property type="entry name" value="Adenylate_kinase_lid-dom"/>
</dbReference>
<dbReference type="AlphaFoldDB" id="A0AAN8S776"/>
<dbReference type="FunFam" id="3.40.50.300:FF:000106">
    <property type="entry name" value="Adenylate kinase mitochondrial"/>
    <property type="match status" value="1"/>
</dbReference>
<dbReference type="NCBIfam" id="TIGR01351">
    <property type="entry name" value="adk"/>
    <property type="match status" value="1"/>
</dbReference>
<comment type="similarity">
    <text evidence="1 5">Belongs to the adenylate kinase family.</text>
</comment>
<keyword evidence="4 5" id="KW-0418">Kinase</keyword>
<dbReference type="InterPro" id="IPR006259">
    <property type="entry name" value="Adenyl_kin_sub"/>
</dbReference>
<evidence type="ECO:0000256" key="5">
    <source>
        <dbReference type="RuleBase" id="RU003330"/>
    </source>
</evidence>
<dbReference type="EMBL" id="JAWJWE010000004">
    <property type="protein sequence ID" value="KAK6636716.1"/>
    <property type="molecule type" value="Genomic_DNA"/>
</dbReference>
<feature type="domain" description="Adenylate kinase active site lid" evidence="7">
    <location>
        <begin position="126"/>
        <end position="161"/>
    </location>
</feature>
<evidence type="ECO:0000313" key="8">
    <source>
        <dbReference type="EMBL" id="KAK6636716.1"/>
    </source>
</evidence>
<gene>
    <name evidence="8" type="ORF">RUM43_010379</name>
</gene>
<keyword evidence="3" id="KW-0547">Nucleotide-binding</keyword>
<dbReference type="InterPro" id="IPR033690">
    <property type="entry name" value="Adenylat_kinase_CS"/>
</dbReference>
<evidence type="ECO:0000259" key="7">
    <source>
        <dbReference type="Pfam" id="PF05191"/>
    </source>
</evidence>